<evidence type="ECO:0000313" key="15">
    <source>
        <dbReference type="EMBL" id="KMO28130.1"/>
    </source>
</evidence>
<dbReference type="InterPro" id="IPR016039">
    <property type="entry name" value="Thiolase-like"/>
</dbReference>
<dbReference type="GO" id="GO:0006633">
    <property type="term" value="P:fatty acid biosynthetic process"/>
    <property type="evidence" value="ECO:0007669"/>
    <property type="project" value="InterPro"/>
</dbReference>
<dbReference type="SMART" id="SM00825">
    <property type="entry name" value="PKS_KS"/>
    <property type="match status" value="4"/>
</dbReference>
<dbReference type="Pfam" id="PF08242">
    <property type="entry name" value="Methyltransf_12"/>
    <property type="match status" value="3"/>
</dbReference>
<evidence type="ECO:0000313" key="16">
    <source>
        <dbReference type="Proteomes" id="UP000035929"/>
    </source>
</evidence>
<keyword evidence="5" id="KW-0597">Phosphoprotein</keyword>
<evidence type="ECO:0000256" key="11">
    <source>
        <dbReference type="SAM" id="MobiDB-lite"/>
    </source>
</evidence>
<evidence type="ECO:0000256" key="10">
    <source>
        <dbReference type="PROSITE-ProRule" id="PRU01363"/>
    </source>
</evidence>
<dbReference type="InterPro" id="IPR013217">
    <property type="entry name" value="Methyltransf_12"/>
</dbReference>
<sequence>MSDPTRPWRSETEPRRLHWSAEDPVLAQHRLGGRPVVPGTALLLAIADALGGGPLHLADIVFLAPLFGAEDGTSAELVLADGVVAVTGGGRPVLRGRLAAAEAGAGADARSDEVDFGATGPGRFAPESFYRSLDRAGTAYGPIFRRIADAVFDGRTLRVTLTPGAPGAAMLDAAWQAAALLGPERRAHAPFALARIWIGDGLETAAAARLQRRDGTGSDGAGSLTLDGAVTDLAGAVVARFAGLVLRPATGLAPPASPAPVPPPEARPSALTLLAPCWREEAVPTAAAPGSVAAVFAPAEAGFLPALRDAAGTLRAVPLDTAPGGGARMSQALGDADTVVVLAGIADEETVRDDAARLRDGEATGVVPLLALLQGWITQGRLRDRRLILVTRGVQAVTAGAPVRPWQAAAIGLAKVAGLELPRLAAITVDLPVDLSAAEWPADAAAILAEPGEPGGRAEIALRAGRRWVQEVRPTSLPAAGFNPFRPWGVHVIAGGARGIGLAVACHMARRSRARLLLLGRSPAESAAAALAAIAAAGGEAIYRQADLTDPPALAAALDEARTLWGPINGVIHSALVLADRSLLRLDEDSLRAALDPKTRGLVALATATASDALDYVAVFSSANAVFGNAGQANYVAGCRFTDAFAACLRGRGVKAVTINWGYWGEVGVVSDPALRARLERQGILPITVEDGLAAFEAALCAGVDQIMPVAGTADAFAQLGVQAGPARMAPSDPPPAPDREEAEEAGLARLERLAARETAAALADLGFVPGPARHPDAWIAACGVAPAWHRLFLACLDLLARHGLAIREGDGYAARPLPSAEAGAGARIIAENPGLAAHATLLERAVAALPGVLQGRADGLSALMPGGSLDLLEAVYVAAAATDRLNRAVAEAVAEFVRAAPADRPLRVLEVGGGTGGTTRAVVPVLAALRPEAGYLFTDVSPAFLPLARQRFGGALAGFETQRLDIAGEPDPALPPADLILAVNVLHATPDLRQSLVACRRLLRPGGRLVLTETTALRDFATLTFGLTPGWWNARDGGRLPHSPAASAERWLALLEAAGFAAPRRGPAAGKAGQTLFVADRPPALLSPGARPDAGPPPPAGARPALRTHLAGLVGAVLKLRPEAIDPAEPFGTYGLESVMALEVIAALEPVAGPLPKTLLFEADSVEGLAAWLETHRPEPARRLGAPARAAAFRPDRSGADRVSAALPAEAAAPAVSAPALSAPLPSALPADAIAVVAVAGRYPGARTPDDLWALLRDGRSAITEVPPGRWDHAAHYDPDGTRDGKAGTRFGGFIDDVACFDAPLFRISPAEARATDPMERHFLEVVWEVLEAAGHTPERLKRGAENPLGGDVGVFVGVMSQTYEQLATEIWAKGRYTGAFSSHSSIANRASFLFDFTGPSVALDTACSSSLSAIHMACEAIRRGDCRAAIAGGANLLLHPLHHILMSAYRVLSPDALTRAFGAGGKGFVVGEGVGAVLLRPLADAQRDGDPVLAVVRGSAVNTCGRTSSYSAPSVTAQAAVIRAALRRAGLDPASLSYVEAHGTGTELGDPVEVRALALAFAAETDGTAAGAASEASTTASSDASSTASSTASCALGSIKPNIGHLEAAAGIAGLTKVLLQLRHGALAPSLHAEPANPEIDFAGTPFRVQTALAPWPRRDGPRRAGISSFGLGGANAHLILEEAPAAAPAIPDDGTPALILVSGRTEERLRAQLARLAAALRAAPDLTLRDVAWTLQVGRQALAERWALVVRDRAALLLALDDHLAGRPVPGLQRGSVSRPGGAGAAPDPAAAADPHRMAVHWAAGGHLVPERLPRNAAPRIVALPTYAFERRRYWLDEGPGFSKEAVAASRAEDRAASAAASREAACAAPAPDRLDPVADYYDATLPVRADRLEESYFSLAPLTDPPPGFSWTRTVLDPQADPACAEALLAGQRDLRRVLLAGLALGRPGTRMLDFGCGAGTDLIRLAQTHPGLQGWGRTLSPEHARVAAARTRLAGLDARIVVETGDSAASPFPGPFDLILGIEVLHHIRDKDRLLANLAAALAPDGTLALADCVAPRVGIAVPETGSWTLAEPAYAAAFARAGLALVRVVDGSREIARCLDDAEVGTVMARLAADGLAPDRLALVARVHAGWSNFGRALAEGGIRYLLLQARPSPLETATLTARNRAALAAAQPYAAALRDADAPARPSPPVAESAVAAVGATQTEAVVRETLAHTLGMAPDEIAAETPFAEQGLDSLGGLRFLDALNRALGLELGTATLYDHPSLADLEAHLAGLAPRGPGAAAPAVPDAPSTVPAPAIPAPHAAGAAGPVAIVGLATRLPGAADQAGLWTVLREERDCVTEIPPDRWDIDRHWSPDPERRDRSYGKWGGFLTDVDAFDAAFFGIAAREAACTDPQQRIFLETAWHALEDAGLAGPALKGARCGIYAGLCGDEYRGLMREAGVEPDAYLMLGNAGSILAARLSYLLDLKGPALALDTACSSSLVAVHLAVQAIRRGEVDLALAGGVSLYLGEWPFKQLSRAGMLSPTGRCRSFDADADGIVPAEGAVALVLKPLDRALADRDQIYGVILGSGVNQDGRTNGMTAPSAAAQAALIGAVLDEAGIPAESIGLIEAHGTGTRLGDPIEAAGLVAAFSARTDRREFCALGTLKSNLGHTTAASGAAGLAKALLAMRHATIPATLHLRAANPLMSLDGSAFRLARHTTAWAPGPWPRRAGVSSFGFSGTNAHVVVEEAPRRRDAVAEPGWRLVALSARDAAGLRRRIADLAAWLDPASRPDAEPVRLADLAYTCTHRRRHEAVRAAFVVEDLAGLRAALAAASAGLPAAGLRVAGPAPAPGRPPSGAARTGRAWHDWLQAQASAYRAGGDLDLSALDEGDAVRVTTLPGYPFARDRHWFETPAAPEPMPAGPTLRFQAPVWAEVAGTPLASLAPGLTVALVNDPSEAESLATILPGPIDAVVAAQTEDIAAALSRHAARPVRIVHLWPLDPARPQDPVAEAAELLTLVQALGRLGGQGDTRLLHLHPLGRASGAGGLVASLPQMPTPLSLSTLALDGPLALDAVATILASPAGEFRLSGGVLRQRLWRPISGTAPRPEPGGRRERRGTILLAGGFGGIGRALCRHLARPGVNLAILGRSALDEAGECRLAALRETGAGAGYWRADVTDRGSLERSLSEIRACFGPVVEVHHLAGAIGQQPLADKTAAEIAAVLAGKVAGVVALDAALAGHPVERFVLHGSLAASLGDFGQGDYAVANRFLEDFAEAGAGGLRRCIAWPLWAEGGMRPGDAAAALVQGLTGQPALTTGDGLAALDAALGLAPPVVRVMTGAGTPAAARPVPAAPVPPSAGDPVLDWLRRLAAGLLREAPAAIDPAASLLEYGFDSITLKELAAALSRALGAPVGATLFYRHGSLAEVADHLRATHPGPLAALCPAGSVTPDPAPHEPPAAAPGDGVAILGMAGRFPGAPDLEALWPLLRDGGDAIRPPPPGRPGWDGVGTPAGYLDRVEDFDADFFQIAPAEAALMDPQQRLFLQAAWHALEAAALAPTRLAGSRTGVFVGVQGSDYADIVGSHAAPQLIGGLAHAGIANRVSYWLDLRGPSTAIDAACAGGLIAVHRAARAILSGECDLALAGGVSLLLSPRSSALVDAMGVLAPDGRCKSFSRHADGYGRGEGVAVVVLKALARALADGDPILGVIRGSGEGHGGHAASLTAPNPAAQAALLRQVWDEAGIAAGEIAYVEAHGTGTELGDPIEAEGLREALAGHAAGRGEAPPAAGQVGLGSVKSNLGHLEPASGLAGLAKLLLAFRHGTLPATLHAAEPNPLLRLEDGPLRLVSRPEPWAGGVAGLSAFGFTGAMAHLVLAPPPARPAAIASPAPDAAGPLALPLSARDRPALRRMAAALCALMEGPSPPSLPAVARTLRHGRAALEHRVAVVAREPAEAAALLRRWLDGGSGAGVFAPAGDAPRRPFRQILATSPVPAPEEAAAQARAFAEGATLAWPKPAGLPAPLPLYPFATAPHWATAVVREASGKPGERSSEERSSGETGTGEVLPLDPRALAGLEDHVVAGRATVPASATAALLRATTGIAAAYLSDLLWSHPLPLEPPGRLRLSPPDADGTAGFEILASDGLVAVSGLLRADPPPASAAEPVARIAERCPERIDGPSLYAAFAAAGLACGPAFQRLAALHLGADEALGRLAPARVAMPEPDPSVLDAAAQAGSALLRRAGAEPLQPFAADGVRVFGRLTDAAFVRARQTGPAMLDLSVLDGEGRVLAAVDGFFARPAGAASPPSVWVPDWAPAPAVPAAPETGPVLVLRHAADRGLTEALRRIHPALTEIRLGAESRRCAPGVWETAPAALDAALAEAEAEAGSFARIYALNTLSGQDAVVPEALPARQELGLTSLFRLVRWLSRPGRGPATLVAVTDGVEAETPDPTGGGIAGFCLSLGPDWPAGRVAVVDIASPSDDCAALARALAAETAAPGHPVAHVLRDGERLSRRLRPVALPPGGDFAPGTYLLIGGAGGLGAAVARHLAGPGMRLVLTGRRPADGRIAALLAGLTAAGAAAEYVAVDAAEAPAMLALVARLQGDGRIAGVVHAALVLANAPLARMDEATFAAALTPKVAGSLWLDQAFATRPPGFLALFSSLIGVSGGAGQANYAAAASFQDAYGRWLATRLDCPVRILDWGYWSEAGIVAQPAERARLARRGMGGLTTPEGLALFARALAGSETRLVIARTLPPAEPVPAIPVQAATLSPARDVPSPTRPPQDQAATPSRARVLGWLRGIVGEVLGRPGEALPETEPLVLLGIDSLVNMQVLRRLETALGRLPRTLLFEHGHLGALADALREAHAPALGQVFGHVVEQDTSHQETGSEASGPQDPIATGPAPNRPGIGSEAVAEPQAGIAIIGLACRFPGAPNPEAFWRMIREGRDAFGPVPADRWSADPAERGAFLDRVDLFDPLHFGISFREAAAMDPQERLFLETAWHALEDAGHSRASLRAAARTAGGADVGVYVGVMNGAFQLHAVEPGVGGRSVQAIAPYWSIANRVSWLFDFHGPSLAVDTACSASAAALHLACEAMCRGEIGAALVGGVSLLLHPRQFETLRAMRMVSPSGRCRPFAEGADGFLPGEGVGAVVLRPLAQALAGGDRILGVIRGSAMNTGGRTSGYTVPSPVAQAEVVAAALAAAGVAPETIGYVEAHGTGTALGDPIEAEALGRALGEGPRVALGSVKALIGHLESAAGMAGLARVLLQFRHGEIAPAPLCGAPNPALPQTGRPLALPGAPQPWTGPRRAGLSSFGAGGVNVHLVLEPPPPAVPAAPAAPSWRVVPLSARTGAQLRAVVEQLATFVAEEEPDLAALAYTLQTGWEAMPHRVACLAADRPGLLAALRDILARPDLGAAPVGEAPPVPDVSALAPADLARLWQQGADLPWASLWDGPVPRRIGLPPTPFARERHWPAGLVPGGRAAPRDDGLHPLIARVLPSLGSARFALRLDAGAPLLAGHRVDGQPLLPGAAVFELVRAAAGMASGRPVTTVADMAWLAPLPAGTEAVLTLTEGPGGLRFELTSESGGARRLHASGLVPPSGGEALPAQDLAGLAAGLTRSLEGEAIYARLARLGVAYAGEFRALARIAFDADNALATLRPPEPEPGLPWHPALLDAALQSTMGVLEAAGRIEPLVPFMAERLHVTAPLDAARAVWVRRLPGTGAGGVTVSVSLLDPGGVVLAQIDRVTLRRRPTGADVAPPLTETSPAADPPVPAAPAAPEAPLDALDRLAAQRVLANWQQRGLFATAGQRLGRDDLVRALSLDPRHGRLLDAALDLFTQRGWLAREGAAWTALPACAATAGWPAAQHALAAAEPALAPHLELLDRCVAALGGILDGSVPATDAFFPGGSMELLGRVYAGDAHAAFLHEAVAGAVAAAVRRAGPGARVLEIGAGTGSTTAPVLRALRDGVPAARYLFTDLSPRFLHQARAGFGAGDPGFRTAVLDIARDPADQLPGEAGFDVVLAANVLHATPCMAETLRHAAALLAPGGTLVVNEMTAARDFATLTFGLLDGWWLSRDPERRLPHAPLLGVAQWRDLLAEAGLTLSAITLPPGLAAEAEAPQAVLVARKPVAAPPPRDAAAPFPSDPRRIEQVVTEAVATVFEMPVEAVHQGGLLSFSELGGDSLLSAELAAEIGRRLGVPLKTTAIFNHPTIPALAEHIAEEFPARAVPEPGRASSGDSLAERAAPAPVISGPITSQPASPILPEPAPFRPSGTGPVGLERGSAPRSPAASGPVPPETGAGHLDPVRRALESASTIERVVTEAVATVFEMPVEAVRQGGLLSFSELGGDSLLSAELAAEIGRRLGVPLKTTAIFNHPTIPALAEHIAEDFPAGAFPDLPGVRSGSAEDDLRPAAPAAPDPLPADDPLDAVLNALEAGRIDVDEALRRLSAAPFPVISDVTA</sequence>
<feature type="domain" description="Carrier" evidence="12">
    <location>
        <begin position="3348"/>
        <end position="3425"/>
    </location>
</feature>
<dbReference type="Pfam" id="PF14765">
    <property type="entry name" value="PS-DH"/>
    <property type="match status" value="3"/>
</dbReference>
<evidence type="ECO:0008006" key="17">
    <source>
        <dbReference type="Google" id="ProtNLM"/>
    </source>
</evidence>
<feature type="active site" description="Proton acceptor; for dehydratase activity" evidence="10">
    <location>
        <position position="29"/>
    </location>
</feature>
<dbReference type="InterPro" id="IPR006162">
    <property type="entry name" value="Ppantetheine_attach_site"/>
</dbReference>
<dbReference type="SMART" id="SM00828">
    <property type="entry name" value="PKS_MT"/>
    <property type="match status" value="1"/>
</dbReference>
<dbReference type="PROSITE" id="PS00012">
    <property type="entry name" value="PHOSPHOPANTETHEINE"/>
    <property type="match status" value="3"/>
</dbReference>
<feature type="active site" description="Proton donor; for dehydratase activity" evidence="10">
    <location>
        <position position="172"/>
    </location>
</feature>
<protein>
    <recommendedName>
        <fullName evidence="17">Polyketide synthase</fullName>
    </recommendedName>
</protein>
<reference evidence="15 16" key="1">
    <citation type="submission" date="2015-03" db="EMBL/GenBank/DDBJ databases">
        <title>Genome sequencing of Methylobacterium aquaticum DSM16371 type strain.</title>
        <authorList>
            <person name="Chaudhry V."/>
            <person name="Patil P.B."/>
        </authorList>
    </citation>
    <scope>NUCLEOTIDE SEQUENCE [LARGE SCALE GENOMIC DNA]</scope>
    <source>
        <strain evidence="15 16">DSM 16371</strain>
    </source>
</reference>
<feature type="domain" description="PKS/mFAS DH" evidence="14">
    <location>
        <begin position="5477"/>
        <end position="5745"/>
    </location>
</feature>
<dbReference type="Pfam" id="PF02801">
    <property type="entry name" value="Ketoacyl-synt_C"/>
    <property type="match status" value="4"/>
</dbReference>
<feature type="region of interest" description="Disordered" evidence="11">
    <location>
        <begin position="6386"/>
        <end position="6413"/>
    </location>
</feature>
<dbReference type="PANTHER" id="PTHR43775:SF37">
    <property type="entry name" value="SI:DKEY-61P9.11"/>
    <property type="match status" value="1"/>
</dbReference>
<dbReference type="Pfam" id="PF00109">
    <property type="entry name" value="ketoacyl-synt"/>
    <property type="match status" value="4"/>
</dbReference>
<dbReference type="InterPro" id="IPR049551">
    <property type="entry name" value="PKS_DH_C"/>
</dbReference>
<feature type="region of interest" description="N-terminal hotdog fold" evidence="10">
    <location>
        <begin position="1"/>
        <end position="110"/>
    </location>
</feature>
<evidence type="ECO:0000256" key="2">
    <source>
        <dbReference type="ARBA" id="ARBA00004792"/>
    </source>
</evidence>
<dbReference type="InterPro" id="IPR013968">
    <property type="entry name" value="PKS_KR"/>
</dbReference>
<feature type="region of interest" description="Disordered" evidence="11">
    <location>
        <begin position="4866"/>
        <end position="4897"/>
    </location>
</feature>
<feature type="domain" description="Ketosynthase family 3 (KS3)" evidence="13">
    <location>
        <begin position="4904"/>
        <end position="5314"/>
    </location>
</feature>
<feature type="compositionally biased region" description="Basic and acidic residues" evidence="11">
    <location>
        <begin position="4030"/>
        <end position="4044"/>
    </location>
</feature>
<feature type="region of interest" description="Disordered" evidence="11">
    <location>
        <begin position="1774"/>
        <end position="1797"/>
    </location>
</feature>
<feature type="domain" description="Carrier" evidence="12">
    <location>
        <begin position="1105"/>
        <end position="1178"/>
    </location>
</feature>
<dbReference type="PANTHER" id="PTHR43775">
    <property type="entry name" value="FATTY ACID SYNTHASE"/>
    <property type="match status" value="1"/>
</dbReference>
<evidence type="ECO:0000256" key="1">
    <source>
        <dbReference type="ARBA" id="ARBA00004496"/>
    </source>
</evidence>
<dbReference type="SUPFAM" id="SSF53901">
    <property type="entry name" value="Thiolase-like"/>
    <property type="match status" value="4"/>
</dbReference>
<accession>A0A0J6RZ62</accession>
<evidence type="ECO:0000259" key="13">
    <source>
        <dbReference type="PROSITE" id="PS52004"/>
    </source>
</evidence>
<keyword evidence="8" id="KW-0511">Multifunctional enzyme</keyword>
<dbReference type="InterPro" id="IPR054514">
    <property type="entry name" value="RhiE-like_linker"/>
</dbReference>
<dbReference type="InterPro" id="IPR049552">
    <property type="entry name" value="PKS_DH_N"/>
</dbReference>
<dbReference type="CDD" id="cd08953">
    <property type="entry name" value="KR_2_SDR_x"/>
    <property type="match status" value="1"/>
</dbReference>
<feature type="region of interest" description="C-terminal hotdog fold" evidence="10">
    <location>
        <begin position="4160"/>
        <end position="4293"/>
    </location>
</feature>
<dbReference type="SMART" id="SM00826">
    <property type="entry name" value="PKS_DH"/>
    <property type="match status" value="3"/>
</dbReference>
<feature type="active site" description="Proton acceptor; for dehydratase activity" evidence="10">
    <location>
        <position position="5506"/>
    </location>
</feature>
<evidence type="ECO:0000256" key="5">
    <source>
        <dbReference type="ARBA" id="ARBA00022553"/>
    </source>
</evidence>
<evidence type="ECO:0000259" key="14">
    <source>
        <dbReference type="PROSITE" id="PS52019"/>
    </source>
</evidence>
<dbReference type="Gene3D" id="3.40.50.720">
    <property type="entry name" value="NAD(P)-binding Rossmann-like Domain"/>
    <property type="match status" value="3"/>
</dbReference>
<comment type="function">
    <text evidence="9">Involved in production of the polyketide antibiotic thailandamide.</text>
</comment>
<dbReference type="CDD" id="cd00833">
    <property type="entry name" value="PKS"/>
    <property type="match status" value="4"/>
</dbReference>
<feature type="domain" description="Carrier" evidence="12">
    <location>
        <begin position="6136"/>
        <end position="6212"/>
    </location>
</feature>
<comment type="pathway">
    <text evidence="2">Antibiotic biosynthesis.</text>
</comment>
<dbReference type="Pfam" id="PF22336">
    <property type="entry name" value="RhiE-like_linker"/>
    <property type="match status" value="1"/>
</dbReference>
<dbReference type="SUPFAM" id="SSF47336">
    <property type="entry name" value="ACP-like"/>
    <property type="match status" value="6"/>
</dbReference>
<dbReference type="InterPro" id="IPR020841">
    <property type="entry name" value="PKS_Beta-ketoAc_synthase_dom"/>
</dbReference>
<feature type="domain" description="Carrier" evidence="12">
    <location>
        <begin position="6303"/>
        <end position="6379"/>
    </location>
</feature>
<feature type="region of interest" description="Disordered" evidence="11">
    <location>
        <begin position="725"/>
        <end position="745"/>
    </location>
</feature>
<feature type="region of interest" description="N-terminal hotdog fold" evidence="10">
    <location>
        <begin position="5477"/>
        <end position="5591"/>
    </location>
</feature>
<dbReference type="InterPro" id="IPR014030">
    <property type="entry name" value="Ketoacyl_synth_N"/>
</dbReference>
<dbReference type="Pfam" id="PF16197">
    <property type="entry name" value="KAsynt_C_assoc"/>
    <property type="match status" value="3"/>
</dbReference>
<dbReference type="InterPro" id="IPR049900">
    <property type="entry name" value="PKS_mFAS_DH"/>
</dbReference>
<dbReference type="Gene3D" id="3.40.50.150">
    <property type="entry name" value="Vaccinia Virus protein VP39"/>
    <property type="match status" value="3"/>
</dbReference>
<dbReference type="CDD" id="cd02440">
    <property type="entry name" value="AdoMet_MTases"/>
    <property type="match status" value="3"/>
</dbReference>
<dbReference type="Gene3D" id="3.10.129.110">
    <property type="entry name" value="Polyketide synthase dehydratase"/>
    <property type="match status" value="3"/>
</dbReference>
<feature type="region of interest" description="C-terminal hotdog fold" evidence="10">
    <location>
        <begin position="121"/>
        <end position="255"/>
    </location>
</feature>
<dbReference type="Pfam" id="PF00550">
    <property type="entry name" value="PP-binding"/>
    <property type="match status" value="6"/>
</dbReference>
<evidence type="ECO:0000256" key="8">
    <source>
        <dbReference type="ARBA" id="ARBA00023268"/>
    </source>
</evidence>
<feature type="domain" description="Ketosynthase family 3 (KS3)" evidence="13">
    <location>
        <begin position="3453"/>
        <end position="3865"/>
    </location>
</feature>
<evidence type="ECO:0000256" key="6">
    <source>
        <dbReference type="ARBA" id="ARBA00022679"/>
    </source>
</evidence>
<dbReference type="InterPro" id="IPR020806">
    <property type="entry name" value="PKS_PP-bd"/>
</dbReference>
<dbReference type="PATRIC" id="fig|270351.6.peg.3981"/>
<dbReference type="InterPro" id="IPR018201">
    <property type="entry name" value="Ketoacyl_synth_AS"/>
</dbReference>
<dbReference type="PROSITE" id="PS52004">
    <property type="entry name" value="KS3_2"/>
    <property type="match status" value="4"/>
</dbReference>
<dbReference type="InterPro" id="IPR036736">
    <property type="entry name" value="ACP-like_sf"/>
</dbReference>
<name>A0A0J6RZ62_9HYPH</name>
<dbReference type="Gene3D" id="3.30.70.3290">
    <property type="match status" value="1"/>
</dbReference>
<feature type="domain" description="Ketosynthase family 3 (KS3)" evidence="13">
    <location>
        <begin position="2314"/>
        <end position="2738"/>
    </location>
</feature>
<feature type="domain" description="Ketosynthase family 3 (KS3)" evidence="13">
    <location>
        <begin position="1232"/>
        <end position="1685"/>
    </location>
</feature>
<feature type="region of interest" description="Disordered" evidence="11">
    <location>
        <begin position="6238"/>
        <end position="6292"/>
    </location>
</feature>
<comment type="caution">
    <text evidence="15">The sequence shown here is derived from an EMBL/GenBank/DDBJ whole genome shotgun (WGS) entry which is preliminary data.</text>
</comment>
<feature type="region of interest" description="Disordered" evidence="11">
    <location>
        <begin position="4029"/>
        <end position="4054"/>
    </location>
</feature>
<dbReference type="GO" id="GO:0005737">
    <property type="term" value="C:cytoplasm"/>
    <property type="evidence" value="ECO:0007669"/>
    <property type="project" value="UniProtKB-SubCell"/>
</dbReference>
<dbReference type="InterPro" id="IPR014031">
    <property type="entry name" value="Ketoacyl_synth_C"/>
</dbReference>
<keyword evidence="7" id="KW-0677">Repeat</keyword>
<dbReference type="SUPFAM" id="SSF51735">
    <property type="entry name" value="NAD(P)-binding Rossmann-fold domains"/>
    <property type="match status" value="5"/>
</dbReference>
<feature type="active site" description="Proton donor; for dehydratase activity" evidence="10">
    <location>
        <position position="5662"/>
    </location>
</feature>
<feature type="region of interest" description="N-terminal hotdog fold" evidence="10">
    <location>
        <begin position="4028"/>
        <end position="4146"/>
    </location>
</feature>
<proteinExistence type="predicted"/>
<dbReference type="EMBL" id="LABX01000266">
    <property type="protein sequence ID" value="KMO28130.1"/>
    <property type="molecule type" value="Genomic_DNA"/>
</dbReference>
<dbReference type="Gene3D" id="1.10.1200.10">
    <property type="entry name" value="ACP-like"/>
    <property type="match status" value="6"/>
</dbReference>
<feature type="active site" description="Proton acceptor; for dehydratase activity" evidence="10">
    <location>
        <position position="4066"/>
    </location>
</feature>
<dbReference type="SUPFAM" id="SSF53335">
    <property type="entry name" value="S-adenosyl-L-methionine-dependent methyltransferases"/>
    <property type="match status" value="3"/>
</dbReference>
<dbReference type="InterPro" id="IPR020803">
    <property type="entry name" value="MeTfrase_dom"/>
</dbReference>
<organism evidence="15 16">
    <name type="scientific">Methylobacterium aquaticum</name>
    <dbReference type="NCBI Taxonomy" id="270351"/>
    <lineage>
        <taxon>Bacteria</taxon>
        <taxon>Pseudomonadati</taxon>
        <taxon>Pseudomonadota</taxon>
        <taxon>Alphaproteobacteria</taxon>
        <taxon>Hyphomicrobiales</taxon>
        <taxon>Methylobacteriaceae</taxon>
        <taxon>Methylobacterium</taxon>
    </lineage>
</organism>
<dbReference type="GO" id="GO:0004312">
    <property type="term" value="F:fatty acid synthase activity"/>
    <property type="evidence" value="ECO:0007669"/>
    <property type="project" value="TreeGrafter"/>
</dbReference>
<dbReference type="FunFam" id="3.40.47.10:FF:000019">
    <property type="entry name" value="Polyketide synthase type I"/>
    <property type="match status" value="2"/>
</dbReference>
<evidence type="ECO:0000259" key="12">
    <source>
        <dbReference type="PROSITE" id="PS50075"/>
    </source>
</evidence>
<gene>
    <name evidence="15" type="ORF">VP06_28590</name>
</gene>
<dbReference type="GO" id="GO:0031177">
    <property type="term" value="F:phosphopantetheine binding"/>
    <property type="evidence" value="ECO:0007669"/>
    <property type="project" value="InterPro"/>
</dbReference>
<evidence type="ECO:0000256" key="4">
    <source>
        <dbReference type="ARBA" id="ARBA00022490"/>
    </source>
</evidence>
<feature type="domain" description="Carrier" evidence="12">
    <location>
        <begin position="2208"/>
        <end position="2282"/>
    </location>
</feature>
<dbReference type="PROSITE" id="PS52019">
    <property type="entry name" value="PKS_MFAS_DH"/>
    <property type="match status" value="3"/>
</dbReference>
<feature type="domain" description="PKS/mFAS DH" evidence="14">
    <location>
        <begin position="4028"/>
        <end position="4293"/>
    </location>
</feature>
<dbReference type="SMART" id="SM00823">
    <property type="entry name" value="PKS_PP"/>
    <property type="match status" value="6"/>
</dbReference>
<dbReference type="InterPro" id="IPR050091">
    <property type="entry name" value="PKS_NRPS_Biosynth_Enz"/>
</dbReference>
<dbReference type="InterPro" id="IPR057326">
    <property type="entry name" value="KR_dom"/>
</dbReference>
<dbReference type="InterPro" id="IPR036291">
    <property type="entry name" value="NAD(P)-bd_dom_sf"/>
</dbReference>
<dbReference type="Pfam" id="PF21089">
    <property type="entry name" value="PKS_DH_N"/>
    <property type="match status" value="1"/>
</dbReference>
<feature type="domain" description="PKS/mFAS DH" evidence="14">
    <location>
        <begin position="1"/>
        <end position="255"/>
    </location>
</feature>
<dbReference type="Proteomes" id="UP000035929">
    <property type="component" value="Unassembled WGS sequence"/>
</dbReference>
<feature type="region of interest" description="C-terminal hotdog fold" evidence="10">
    <location>
        <begin position="5605"/>
        <end position="5745"/>
    </location>
</feature>
<keyword evidence="6" id="KW-0808">Transferase</keyword>
<keyword evidence="4" id="KW-0963">Cytoplasm</keyword>
<feature type="region of interest" description="Disordered" evidence="11">
    <location>
        <begin position="5740"/>
        <end position="5767"/>
    </location>
</feature>
<dbReference type="Pfam" id="PF08659">
    <property type="entry name" value="KR"/>
    <property type="match status" value="3"/>
</dbReference>
<dbReference type="PROSITE" id="PS00606">
    <property type="entry name" value="KS3_1"/>
    <property type="match status" value="3"/>
</dbReference>
<dbReference type="Gene3D" id="1.10.1240.100">
    <property type="match status" value="3"/>
</dbReference>
<dbReference type="InterPro" id="IPR029063">
    <property type="entry name" value="SAM-dependent_MTases_sf"/>
</dbReference>
<dbReference type="InterPro" id="IPR020807">
    <property type="entry name" value="PKS_DH"/>
</dbReference>
<dbReference type="Gene3D" id="3.40.47.10">
    <property type="match status" value="4"/>
</dbReference>
<feature type="domain" description="Carrier" evidence="12">
    <location>
        <begin position="4776"/>
        <end position="4852"/>
    </location>
</feature>
<dbReference type="InterPro" id="IPR042104">
    <property type="entry name" value="PKS_dehydratase_sf"/>
</dbReference>
<dbReference type="GO" id="GO:0004315">
    <property type="term" value="F:3-oxoacyl-[acyl-carrier-protein] synthase activity"/>
    <property type="evidence" value="ECO:0007669"/>
    <property type="project" value="InterPro"/>
</dbReference>
<evidence type="ECO:0000256" key="7">
    <source>
        <dbReference type="ARBA" id="ARBA00022737"/>
    </source>
</evidence>
<evidence type="ECO:0000256" key="3">
    <source>
        <dbReference type="ARBA" id="ARBA00022450"/>
    </source>
</evidence>
<evidence type="ECO:0000256" key="9">
    <source>
        <dbReference type="ARBA" id="ARBA00054155"/>
    </source>
</evidence>
<feature type="active site" description="Proton donor; for dehydratase activity" evidence="10">
    <location>
        <position position="4216"/>
    </location>
</feature>
<dbReference type="SMART" id="SM00822">
    <property type="entry name" value="PKS_KR"/>
    <property type="match status" value="3"/>
</dbReference>
<dbReference type="InterPro" id="IPR009081">
    <property type="entry name" value="PP-bd_ACP"/>
</dbReference>
<comment type="subcellular location">
    <subcellularLocation>
        <location evidence="1">Cytoplasm</location>
    </subcellularLocation>
</comment>
<keyword evidence="3" id="KW-0596">Phosphopantetheine</keyword>
<dbReference type="InterPro" id="IPR032821">
    <property type="entry name" value="PKS_assoc"/>
</dbReference>
<dbReference type="PROSITE" id="PS50075">
    <property type="entry name" value="CARRIER"/>
    <property type="match status" value="6"/>
</dbReference>
<dbReference type="SMART" id="SM01294">
    <property type="entry name" value="PKS_PP_betabranch"/>
    <property type="match status" value="4"/>
</dbReference>